<name>A0ABU7XE71_9HYPH</name>
<dbReference type="NCBIfam" id="TIGR01840">
    <property type="entry name" value="esterase_phb"/>
    <property type="match status" value="1"/>
</dbReference>
<proteinExistence type="predicted"/>
<organism evidence="4 5">
    <name type="scientific">Methylocystis borbori</name>
    <dbReference type="NCBI Taxonomy" id="3118750"/>
    <lineage>
        <taxon>Bacteria</taxon>
        <taxon>Pseudomonadati</taxon>
        <taxon>Pseudomonadota</taxon>
        <taxon>Alphaproteobacteria</taxon>
        <taxon>Hyphomicrobiales</taxon>
        <taxon>Methylocystaceae</taxon>
        <taxon>Methylocystis</taxon>
    </lineage>
</organism>
<sequence>MKNILTSALNKATQLTREQNLAEATRVLMRALTPHGAGPATPQPAAHAEPHPPTFRVRRPLGETLELLRHAGLPGLDQSGAPLITLRKAPKIDVPPGAAYLARSHVGPAGARDYKVYAPSSLGNSERPLIVMLHGCTQNPDDFAVGSRMNALAEEHGFLVAYPAQSTKANQMGCWNWFNPGDQTREKGEPSLIAGVTRAVMAEWRVDESRVYVAGLSAGGAMAATMAATYPELYAAVGIHSGLAHGSAGDVASAFAVMSGKVGPSAARASLSRDSMRTIIFHGAADQKVHPINAENIVAMARRSHAGALSRETREIGSAGGRDYSRTIVTDARGAPQLEYWAIEGLGHAWSGGDPEGSFADRHGPDASREMVRFFLLDAAREE</sequence>
<keyword evidence="1" id="KW-0732">Signal</keyword>
<reference evidence="4 5" key="1">
    <citation type="submission" date="2024-02" db="EMBL/GenBank/DDBJ databases">
        <authorList>
            <person name="Grouzdev D."/>
        </authorList>
    </citation>
    <scope>NUCLEOTIDE SEQUENCE [LARGE SCALE GENOMIC DNA]</scope>
    <source>
        <strain evidence="4 5">9N</strain>
    </source>
</reference>
<accession>A0ABU7XE71</accession>
<dbReference type="Pfam" id="PF10503">
    <property type="entry name" value="Esterase_PHB"/>
    <property type="match status" value="1"/>
</dbReference>
<comment type="caution">
    <text evidence="4">The sequence shown here is derived from an EMBL/GenBank/DDBJ whole genome shotgun (WGS) entry which is preliminary data.</text>
</comment>
<dbReference type="InterPro" id="IPR050955">
    <property type="entry name" value="Plant_Biomass_Hydrol_Est"/>
</dbReference>
<dbReference type="SUPFAM" id="SSF53474">
    <property type="entry name" value="alpha/beta-Hydrolases"/>
    <property type="match status" value="1"/>
</dbReference>
<feature type="region of interest" description="Disordered" evidence="3">
    <location>
        <begin position="34"/>
        <end position="56"/>
    </location>
</feature>
<protein>
    <submittedName>
        <fullName evidence="4">PHB depolymerase family esterase</fullName>
    </submittedName>
</protein>
<evidence type="ECO:0000256" key="2">
    <source>
        <dbReference type="ARBA" id="ARBA00022801"/>
    </source>
</evidence>
<dbReference type="Proteomes" id="UP001350748">
    <property type="component" value="Unassembled WGS sequence"/>
</dbReference>
<evidence type="ECO:0000256" key="1">
    <source>
        <dbReference type="ARBA" id="ARBA00022729"/>
    </source>
</evidence>
<evidence type="ECO:0000256" key="3">
    <source>
        <dbReference type="SAM" id="MobiDB-lite"/>
    </source>
</evidence>
<gene>
    <name evidence="4" type="ORF">V3H18_02565</name>
</gene>
<dbReference type="EMBL" id="JAZHYN010000005">
    <property type="protein sequence ID" value="MEF3365410.1"/>
    <property type="molecule type" value="Genomic_DNA"/>
</dbReference>
<keyword evidence="5" id="KW-1185">Reference proteome</keyword>
<dbReference type="PANTHER" id="PTHR43037">
    <property type="entry name" value="UNNAMED PRODUCT-RELATED"/>
    <property type="match status" value="1"/>
</dbReference>
<dbReference type="InterPro" id="IPR029058">
    <property type="entry name" value="AB_hydrolase_fold"/>
</dbReference>
<dbReference type="InterPro" id="IPR010126">
    <property type="entry name" value="Esterase_phb"/>
</dbReference>
<dbReference type="Gene3D" id="3.40.50.1820">
    <property type="entry name" value="alpha/beta hydrolase"/>
    <property type="match status" value="1"/>
</dbReference>
<keyword evidence="2" id="KW-0378">Hydrolase</keyword>
<dbReference type="PANTHER" id="PTHR43037:SF1">
    <property type="entry name" value="BLL1128 PROTEIN"/>
    <property type="match status" value="1"/>
</dbReference>
<evidence type="ECO:0000313" key="4">
    <source>
        <dbReference type="EMBL" id="MEF3365410.1"/>
    </source>
</evidence>
<dbReference type="RefSeq" id="WP_332080317.1">
    <property type="nucleotide sequence ID" value="NZ_JAZHYN010000005.1"/>
</dbReference>
<evidence type="ECO:0000313" key="5">
    <source>
        <dbReference type="Proteomes" id="UP001350748"/>
    </source>
</evidence>